<name>F4QI09_9CAUL</name>
<proteinExistence type="predicted"/>
<accession>F4QI09</accession>
<organism evidence="1 2">
    <name type="scientific">Asticcacaulis biprosthecium C19</name>
    <dbReference type="NCBI Taxonomy" id="715226"/>
    <lineage>
        <taxon>Bacteria</taxon>
        <taxon>Pseudomonadati</taxon>
        <taxon>Pseudomonadota</taxon>
        <taxon>Alphaproteobacteria</taxon>
        <taxon>Caulobacterales</taxon>
        <taxon>Caulobacteraceae</taxon>
        <taxon>Asticcacaulis</taxon>
    </lineage>
</organism>
<dbReference type="Proteomes" id="UP000006512">
    <property type="component" value="Unassembled WGS sequence"/>
</dbReference>
<protein>
    <submittedName>
        <fullName evidence="1">Uncharacterized protein</fullName>
    </submittedName>
</protein>
<dbReference type="HOGENOM" id="CLU_2614353_0_0_5"/>
<keyword evidence="2" id="KW-1185">Reference proteome</keyword>
<reference evidence="2" key="1">
    <citation type="submission" date="2011-03" db="EMBL/GenBank/DDBJ databases">
        <title>Draft genome sequence of Brevundimonas diminuta.</title>
        <authorList>
            <person name="Brown P.J.B."/>
            <person name="Buechlein A."/>
            <person name="Hemmerich C."/>
            <person name="Brun Y.V."/>
        </authorList>
    </citation>
    <scope>NUCLEOTIDE SEQUENCE [LARGE SCALE GENOMIC DNA]</scope>
    <source>
        <strain evidence="2">C19</strain>
    </source>
</reference>
<evidence type="ECO:0000313" key="2">
    <source>
        <dbReference type="Proteomes" id="UP000006512"/>
    </source>
</evidence>
<gene>
    <name evidence="1" type="ORF">ABI_13140</name>
</gene>
<sequence>MPFTLLYDLSASSPQQRYQVWQEPPTNHMYQRKPLPNHHFFERKKAIYHQLQPELLMNHCYCKKLFFYPSAPCIQRQL</sequence>
<dbReference type="AlphaFoldDB" id="F4QI09"/>
<evidence type="ECO:0000313" key="1">
    <source>
        <dbReference type="EMBL" id="EGF92876.1"/>
    </source>
</evidence>
<dbReference type="EMBL" id="GL883077">
    <property type="protein sequence ID" value="EGF92876.1"/>
    <property type="molecule type" value="Genomic_DNA"/>
</dbReference>